<dbReference type="GeneID" id="40311209"/>
<feature type="compositionally biased region" description="Low complexity" evidence="2">
    <location>
        <begin position="2884"/>
        <end position="2895"/>
    </location>
</feature>
<evidence type="ECO:0000256" key="3">
    <source>
        <dbReference type="SAM" id="Phobius"/>
    </source>
</evidence>
<comment type="caution">
    <text evidence="4">The sequence shown here is derived from an EMBL/GenBank/DDBJ whole genome shotgun (WGS) entry which is preliminary data.</text>
</comment>
<evidence type="ECO:0000256" key="1">
    <source>
        <dbReference type="ARBA" id="ARBA00022737"/>
    </source>
</evidence>
<feature type="region of interest" description="Disordered" evidence="2">
    <location>
        <begin position="3054"/>
        <end position="3083"/>
    </location>
</feature>
<reference evidence="4 5" key="1">
    <citation type="submission" date="2017-09" db="EMBL/GenBank/DDBJ databases">
        <title>Genome sequencing of Besnoitia besnoiti strain Bb-Ger1.</title>
        <authorList>
            <person name="Schares G."/>
            <person name="Venepally P."/>
            <person name="Lorenzi H.A."/>
        </authorList>
    </citation>
    <scope>NUCLEOTIDE SEQUENCE [LARGE SCALE GENOMIC DNA]</scope>
    <source>
        <strain evidence="4 5">Bb-Ger1</strain>
    </source>
</reference>
<keyword evidence="5" id="KW-1185">Reference proteome</keyword>
<dbReference type="SUPFAM" id="SSF82185">
    <property type="entry name" value="Histone H3 K4-specific methyltransferase SET7/9 N-terminal domain"/>
    <property type="match status" value="4"/>
</dbReference>
<evidence type="ECO:0000313" key="4">
    <source>
        <dbReference type="EMBL" id="PFH35394.1"/>
    </source>
</evidence>
<dbReference type="STRING" id="94643.A0A2A9MDX6"/>
<dbReference type="VEuPathDB" id="ToxoDB:BESB_062810"/>
<feature type="transmembrane region" description="Helical" evidence="3">
    <location>
        <begin position="1063"/>
        <end position="1083"/>
    </location>
</feature>
<keyword evidence="3" id="KW-1133">Transmembrane helix</keyword>
<feature type="region of interest" description="Disordered" evidence="2">
    <location>
        <begin position="1"/>
        <end position="57"/>
    </location>
</feature>
<dbReference type="RefSeq" id="XP_029219403.1">
    <property type="nucleotide sequence ID" value="XM_029364695.1"/>
</dbReference>
<keyword evidence="3" id="KW-0472">Membrane</keyword>
<feature type="compositionally biased region" description="Polar residues" evidence="2">
    <location>
        <begin position="42"/>
        <end position="57"/>
    </location>
</feature>
<dbReference type="Gene3D" id="2.20.110.10">
    <property type="entry name" value="Histone H3 K4-specific methyltransferase SET7/9 N-terminal domain"/>
    <property type="match status" value="3"/>
</dbReference>
<keyword evidence="3" id="KW-0812">Transmembrane</keyword>
<evidence type="ECO:0000256" key="2">
    <source>
        <dbReference type="SAM" id="MobiDB-lite"/>
    </source>
</evidence>
<dbReference type="OrthoDB" id="296831at2759"/>
<dbReference type="Proteomes" id="UP000224006">
    <property type="component" value="Chromosome V"/>
</dbReference>
<gene>
    <name evidence="4" type="ORF">BESB_062810</name>
</gene>
<feature type="region of interest" description="Disordered" evidence="2">
    <location>
        <begin position="2797"/>
        <end position="2826"/>
    </location>
</feature>
<dbReference type="InterPro" id="IPR003409">
    <property type="entry name" value="MORN"/>
</dbReference>
<protein>
    <recommendedName>
        <fullName evidence="6">MORN repeat-containing protein</fullName>
    </recommendedName>
</protein>
<name>A0A2A9MDX6_BESBE</name>
<feature type="region of interest" description="Disordered" evidence="2">
    <location>
        <begin position="2872"/>
        <end position="2896"/>
    </location>
</feature>
<sequence length="3533" mass="380781">MTSECRAPRTRGAQGEVTPRRSSSSRWRGRCPGEKPEGTQPAAPSSEQINSKRQSMEGSCPCGVRLPASFSCPPLVIATCLLVFLASSALPTLPLNGEAERGVRPPIPAVPHFPRANAWELFSSSAATPPPSAGWIPFFPSKPSSTAENDARGASASSLPWWHVRQSATDKKKEKEHEEEAAAPFLLSWARRSFSAPADLPTPQTKGETAEKDAHAEKLAPKYFASSEKGKARAETETLFDDVPSTPAGFFFFANSRDTSGDVNCSVEPANFPADARDFVVQCPASVQTAEILLLTKKKNRKFALTGSTKSASTVSLRFAASVLDAREVSVDVCDEDADPNIAAAAAASDASASLLSVFGSLTQHKGPETFSSDARAKSLAPFLSPPNLPVSPSAACRTVTLLPVHLPSHGSNAPPRLAQLALSRGVQGLPSLQPDFDPEIAEYQATVPEAQSVTVAAAAAPGFFIKVEEEDGSLPVPRSARSRNPLALLTEERKTSLLHRVTCGGPGSTIRLVLSVFSAHAGGPDLCSRNVRCTHSALTEKTLEEKKNAANGSGDPVQYQVYIHCAASRLGRAALAGVEPQRGQLFPRVFSPEKHLYYLRLPAGLNEDKVTFRAAEKHTEILVGDEGRRRSAGVAQSVPLWLAPDDQSKVIPVRTFVKKNGDKSLEEGEMYFIILTRGTDDSEDETLDGVVALLKDLNLLGATLNQPFDPRVFHYSAQLPHNRKFVGLQLGEEIPGSQIHVDGARVLPRHQTAFYRLQPGSTKHVSIAVSPPDSGTFAEDATPQQANGKNKRVVYTVDLTRPTPWFSGASIVPVLADVACWGSALVHAAAGAGWLAVSKTLNFVAITAAIPGTPEMWKSFSSRFFDFGLQIPLPAPWVEILDESPQGLAGPQMLPSASSPLAKVVPATLFGITAPPLATLGLGEKNWEGVSDALLRVLERESDRAELLSRFVSCVLLYASVLFVLLALFSRILVRRLFERWHGAALEASNALPRESEGARGPAQTRMKDLWRFLPAHIPIPSRVLIFILDYGLVSFAQASAGLAFAEKTISVRLLGLHLSPWALFAVCCVLLLYPVGYLLWAHSALRVLQKKVVFCSALGKFTDRRAYEVKARVMPSSFVPPALTELLSWYLRSVAPIKAPSVAASAAAGVALPLETEGDAAADSEDEEDSYHRSFACGQGLALTGKMKRQKEARCAGSLSALASPVAASLCRARDAIGTSCEGCPSSLASSALLPQCLRDANSPAEEEGELCVAAVQEAGVGDRQVDESGRPDDDEADEGACIIASDDRQEGPSSVVRDNQEILLQLDGDAYEVHGYEAANDLLAQKWPAASVGRVSVNLACVLPSAGSSACPSSSPEAACLTAEAEIQLRHLRSLSWLAGGLTRPLHFWSSPSNLQFSYADRVSLLLPSSCCAPCSLLHFLTLRGTLVASVLLIGLSTPGFAPGWVSSASASRVHFAALLLACGVNLAVSLGSTIRHSAEEWTRCERRGRSEGPPQTEAPPAPHEALLGDVGKTREVDGERAQDGEAAEDVRGQFVGVQQGCTRSAQRRELQAHWRLWKRWRRGEGAHPTLRLWTARLQPAVRRLLGHRVWRNKAVFVGTDLLCGGVGAELAKLGLLLVLLGANDEAGLAELHVGTTLAGACLVVLAVALPSRVAIAHSRAAWRLWLGHVKLQALVAMYRTAEIARNWRFYVHLTLFYIRQAAKWTYSILTANRRNAKPLSWRYPTAPVFINSEMELPVRKLHVVVPETGLLFEASAPRAVSPSAESRGLLTAFISALYGTKSAKAAALYFPLGSAEACDAPSPCFGAAAPVRKRLVCLDPVPRGSIEAQLPVQVDASRLLQSLQGATPGAPAGQLVVTVQVVHNPNYRYPLYDKAFSSFASVLALVEKTPTLAWLRNSLRMSRLLSSFSSLFSGTSSRAVADSYLSLRTDDTLIPPRGRGLRPSLRLSQDEASCAQREAPAALSLSSAFSIEKAPAVVRLDSVGGQIVLKIFADCIRISQTYTLVPVRKQTSGPTREKSDSQLIFADVAQCVTSGQLEVVLPPGVKPDLRDEVQVTRRAREGSGEGAWEFSIRPDEVAIQHDETLNRVLLKHRDLQRGRHYSTVFRSSAAVVPPPSCEVPATEKGRLVVPLETQAALPDLENFLLLLSADEQPAVVHVIDPAFTDAHVCFVPHMRPLSLAHEASEAPERPTRTEEGKRRVLRALRACRQAVWCALDGADRGDEEQSFLPPVPCTLLKELPGEDDETETESGGSFRVEPNYKPQRLVLAAAMHEREALLQDLLANGADALPTVAEAVLTPSELMVFFAERGIHTNGESKWINPLIEPQHAAVRKYSGRLVPARVALIHHLATRLDKDIHRLQTLVRDFEVLEKMQEDVVLRAAVQEYDDAIEMCKGIEELSFLSMRMENVRTQHYATSVLRGVPFPLELEAGAIAAKPRIAEQMRKWEEQLGLWLAGEVGAAPQGSGVGEGVGHLEAAVDGILQQAYKCMYSGVAGVSSSPAPVLHFVASSLTLCGGPSTWLPDPLPAHAAFVQLWEQLERDGGESGERAVWVPCFIKLTASALQFVFPHFLLASSASEISSSSVASCPVQAPERRVLPLHFVRHCELSVCVPTGLESDECDLPAASPWSGGEEEQTFPQLRLQKLRLQFGTVEEKEAARNSASASTRVFPTDYLALPLASGARKFAFFSSAADGNALLSVRTSMCHLVSWQTMLVGAEMTKPKQVIEGYEGKVRYVFPTSSPADESSASPLFSQLLFTDTEGELRARRGGALGYPRVFSSLPLPPSAFYKAPHASRLSTSSPDNSAGSSSRRTYVPLVSDDDESARTLHAARALERRQRAQFLEMQKKEREALASSCTIRLVPEHIVDENERKTTAGAGSRSSSSTPQSFSAPDTQLLLDAQPGQGAEGAADLLSGGTGDSAAGVLAAGMRNLGKDAPGNRGEQIFYDYATNPPTFAGKYIGAWSMGRFHGEGALFDQCERLVYQGEWKHGKRWGQGIAYSPDTNGTWWVQRGAFVADELEGPVRLTAMSGNADTGGELGISEIEGTVEAARPGATEETSCTPANSARSTEPHPSLPQERDAEYLPFRSRWPQLLGPARAEGSLTLLERLNKSFKRIQFSDGSEFIRAAGGDVAKDTVSGILRTAHFVYEGCFANGKAEGKGKIESLATGAVYDGEWRNGRRHGKGLLQLRHPNSDAKIVVTASFKDDSASCSSGKIDVERAPVGEEKEKKRSGDWLPFTSYAGGLEGGLPHGKGVMAFDTFIYEGDFNAGCREGRGIVKDIKKKGLIRVDGQWSADVPHGRVSRVVYADDSIYAGDFFEGKREGHGTLVRSNTVVYDGLWKEDVPDGRGTFILEEGTYEGEVQGGKRHGKGRFTFFGETTETGQPCVYEGDWQDDLPHGVGKYRGPSGGEHAYLFVRGQVDPNLKGKRASKGGGVVELPPVGEAPSITPNAAWWKAGASRLTRENLQRALNDPHTHFGEYRAKSFPFGVKPSEGASPGAALPPISCADGPGGPESGVVVRTPSGRRFS</sequence>
<dbReference type="PANTHER" id="PTHR43215">
    <property type="entry name" value="RADIAL SPOKE HEAD 1 HOMOLOG"/>
    <property type="match status" value="1"/>
</dbReference>
<proteinExistence type="predicted"/>
<feature type="transmembrane region" description="Helical" evidence="3">
    <location>
        <begin position="956"/>
        <end position="975"/>
    </location>
</feature>
<dbReference type="EMBL" id="NWUJ01000005">
    <property type="protein sequence ID" value="PFH35394.1"/>
    <property type="molecule type" value="Genomic_DNA"/>
</dbReference>
<dbReference type="SMART" id="SM00698">
    <property type="entry name" value="MORN"/>
    <property type="match status" value="10"/>
</dbReference>
<evidence type="ECO:0000313" key="5">
    <source>
        <dbReference type="Proteomes" id="UP000224006"/>
    </source>
</evidence>
<evidence type="ECO:0008006" key="6">
    <source>
        <dbReference type="Google" id="ProtNLM"/>
    </source>
</evidence>
<feature type="region of interest" description="Disordered" evidence="2">
    <location>
        <begin position="3496"/>
        <end position="3533"/>
    </location>
</feature>
<dbReference type="PANTHER" id="PTHR43215:SF14">
    <property type="entry name" value="RADIAL SPOKE HEAD 1 HOMOLOG"/>
    <property type="match status" value="1"/>
</dbReference>
<dbReference type="Pfam" id="PF02493">
    <property type="entry name" value="MORN"/>
    <property type="match status" value="9"/>
</dbReference>
<feature type="compositionally biased region" description="Polar residues" evidence="2">
    <location>
        <begin position="2800"/>
        <end position="2816"/>
    </location>
</feature>
<accession>A0A2A9MDX6</accession>
<dbReference type="KEGG" id="bbes:BESB_062810"/>
<feature type="compositionally biased region" description="Polar residues" evidence="2">
    <location>
        <begin position="3061"/>
        <end position="3073"/>
    </location>
</feature>
<feature type="region of interest" description="Disordered" evidence="2">
    <location>
        <begin position="1486"/>
        <end position="1513"/>
    </location>
</feature>
<organism evidence="4 5">
    <name type="scientific">Besnoitia besnoiti</name>
    <name type="common">Apicomplexan protozoan</name>
    <dbReference type="NCBI Taxonomy" id="94643"/>
    <lineage>
        <taxon>Eukaryota</taxon>
        <taxon>Sar</taxon>
        <taxon>Alveolata</taxon>
        <taxon>Apicomplexa</taxon>
        <taxon>Conoidasida</taxon>
        <taxon>Coccidia</taxon>
        <taxon>Eucoccidiorida</taxon>
        <taxon>Eimeriorina</taxon>
        <taxon>Sarcocystidae</taxon>
        <taxon>Besnoitia</taxon>
    </lineage>
</organism>
<keyword evidence="1" id="KW-0677">Repeat</keyword>